<dbReference type="Gene3D" id="3.40.190.10">
    <property type="entry name" value="Periplasmic binding protein-like II"/>
    <property type="match status" value="1"/>
</dbReference>
<dbReference type="GO" id="GO:0030288">
    <property type="term" value="C:outer membrane-bounded periplasmic space"/>
    <property type="evidence" value="ECO:0007669"/>
    <property type="project" value="UniProtKB-ARBA"/>
</dbReference>
<feature type="domain" description="Solute-binding protein family 5" evidence="5">
    <location>
        <begin position="82"/>
        <end position="470"/>
    </location>
</feature>
<dbReference type="PANTHER" id="PTHR30290:SF10">
    <property type="entry name" value="PERIPLASMIC OLIGOPEPTIDE-BINDING PROTEIN-RELATED"/>
    <property type="match status" value="1"/>
</dbReference>
<dbReference type="InterPro" id="IPR039424">
    <property type="entry name" value="SBP_5"/>
</dbReference>
<reference evidence="6 8" key="2">
    <citation type="submission" date="2020-08" db="EMBL/GenBank/DDBJ databases">
        <title>Genomic Encyclopedia of Type Strains, Phase IV (KMG-IV): sequencing the most valuable type-strain genomes for metagenomic binning, comparative biology and taxonomic classification.</title>
        <authorList>
            <person name="Goeker M."/>
        </authorList>
    </citation>
    <scope>NUCLEOTIDE SEQUENCE [LARGE SCALE GENOMIC DNA]</scope>
    <source>
        <strain evidence="6 8">DSM 103679</strain>
    </source>
</reference>
<sequence>MKKSVIAISVIAMIAMLPSCGKKKSALEEAISKAEKNKTALHVQVGPSPETIDPALNSAVDGANMILHSFEGLLKFDRDNNIVAGLAESWEQSDDGLTWTFHLRPNLKWSDGSALTAEDFVYSWKRVADPATAAPYGYDLLNMVVGFDKAEAGDVDALGVEAPDANTFVVHLTDPCIYFDKIAAFAVLVPVQKATIEANGESWTIDPKTYVTDGPYFMAEFTDGLRIVFQKNPYYWDADNITFDFIIWHLIEDPNTSYTAYNQGTLQMIKDVPTEEIPSLRGSSQFYSAPIMGTYYVTFNVERKPFNDPRVREALSLAIDRKYVANVIMQGTYIPAKNFVGPGVSDAAPGSSFEEYTTANYGDYFDVENYAADLEKAKKLLAEAGYPNGKGFPAFEYLTNDSLYHKPVAEYLQSAYAQLGITMKINIQEWKTVTADRRSGNFDVARNGWVYDWDDPSNMINLLETGNGNNDGKYSSKAFDGLVRKARATVNVADHYKYLHEAEQVLLKDAAMAPVAYYNEVWMQVDNLKDTWHSPYGYWYFMYGKLE</sequence>
<organism evidence="6 8">
    <name type="scientific">Treponema rectale</name>
    <dbReference type="NCBI Taxonomy" id="744512"/>
    <lineage>
        <taxon>Bacteria</taxon>
        <taxon>Pseudomonadati</taxon>
        <taxon>Spirochaetota</taxon>
        <taxon>Spirochaetia</taxon>
        <taxon>Spirochaetales</taxon>
        <taxon>Treponemataceae</taxon>
        <taxon>Treponema</taxon>
    </lineage>
</organism>
<keyword evidence="8" id="KW-1185">Reference proteome</keyword>
<proteinExistence type="inferred from homology"/>
<dbReference type="Pfam" id="PF00496">
    <property type="entry name" value="SBP_bac_5"/>
    <property type="match status" value="1"/>
</dbReference>
<dbReference type="PANTHER" id="PTHR30290">
    <property type="entry name" value="PERIPLASMIC BINDING COMPONENT OF ABC TRANSPORTER"/>
    <property type="match status" value="1"/>
</dbReference>
<dbReference type="FunFam" id="3.10.105.10:FF:000001">
    <property type="entry name" value="Oligopeptide ABC transporter, oligopeptide-binding protein"/>
    <property type="match status" value="1"/>
</dbReference>
<gene>
    <name evidence="7" type="ORF">DYE49_11825</name>
    <name evidence="6" type="ORF">HNP77_001360</name>
</gene>
<comment type="subcellular location">
    <subcellularLocation>
        <location evidence="1">Cell envelope</location>
    </subcellularLocation>
</comment>
<dbReference type="CDD" id="cd08504">
    <property type="entry name" value="PBP2_OppA"/>
    <property type="match status" value="1"/>
</dbReference>
<dbReference type="FunFam" id="3.90.76.10:FF:000001">
    <property type="entry name" value="Oligopeptide ABC transporter substrate-binding protein"/>
    <property type="match status" value="1"/>
</dbReference>
<evidence type="ECO:0000256" key="4">
    <source>
        <dbReference type="ARBA" id="ARBA00022729"/>
    </source>
</evidence>
<dbReference type="KEGG" id="trc:DYE49_11825"/>
<dbReference type="PIRSF" id="PIRSF002741">
    <property type="entry name" value="MppA"/>
    <property type="match status" value="1"/>
</dbReference>
<dbReference type="EMBL" id="CP031517">
    <property type="protein sequence ID" value="QOS41097.1"/>
    <property type="molecule type" value="Genomic_DNA"/>
</dbReference>
<dbReference type="Gene3D" id="3.90.76.10">
    <property type="entry name" value="Dipeptide-binding Protein, Domain 1"/>
    <property type="match status" value="1"/>
</dbReference>
<dbReference type="InterPro" id="IPR000914">
    <property type="entry name" value="SBP_5_dom"/>
</dbReference>
<dbReference type="InterPro" id="IPR030678">
    <property type="entry name" value="Peptide/Ni-bd"/>
</dbReference>
<dbReference type="EMBL" id="JACHFR010000002">
    <property type="protein sequence ID" value="MBB5218991.1"/>
    <property type="molecule type" value="Genomic_DNA"/>
</dbReference>
<dbReference type="Proteomes" id="UP000593591">
    <property type="component" value="Chromosome"/>
</dbReference>
<protein>
    <submittedName>
        <fullName evidence="6">Oligopeptide transport system substrate-binding protein</fullName>
    </submittedName>
    <submittedName>
        <fullName evidence="7">Peptide ABC transporter substrate-binding protein</fullName>
    </submittedName>
</protein>
<evidence type="ECO:0000256" key="3">
    <source>
        <dbReference type="ARBA" id="ARBA00022448"/>
    </source>
</evidence>
<dbReference type="Gene3D" id="3.10.105.10">
    <property type="entry name" value="Dipeptide-binding Protein, Domain 3"/>
    <property type="match status" value="1"/>
</dbReference>
<dbReference type="GO" id="GO:0043190">
    <property type="term" value="C:ATP-binding cassette (ABC) transporter complex"/>
    <property type="evidence" value="ECO:0007669"/>
    <property type="project" value="InterPro"/>
</dbReference>
<keyword evidence="3" id="KW-0813">Transport</keyword>
<dbReference type="GO" id="GO:1904680">
    <property type="term" value="F:peptide transmembrane transporter activity"/>
    <property type="evidence" value="ECO:0007669"/>
    <property type="project" value="TreeGrafter"/>
</dbReference>
<dbReference type="AlphaFoldDB" id="A0A840SHV3"/>
<evidence type="ECO:0000313" key="8">
    <source>
        <dbReference type="Proteomes" id="UP000578697"/>
    </source>
</evidence>
<accession>A0A840SHV3</accession>
<comment type="similarity">
    <text evidence="2">Belongs to the bacterial solute-binding protein 5 family.</text>
</comment>
<evidence type="ECO:0000313" key="6">
    <source>
        <dbReference type="EMBL" id="MBB5218991.1"/>
    </source>
</evidence>
<evidence type="ECO:0000259" key="5">
    <source>
        <dbReference type="Pfam" id="PF00496"/>
    </source>
</evidence>
<evidence type="ECO:0000256" key="2">
    <source>
        <dbReference type="ARBA" id="ARBA00005695"/>
    </source>
</evidence>
<dbReference type="GO" id="GO:0015833">
    <property type="term" value="P:peptide transport"/>
    <property type="evidence" value="ECO:0007669"/>
    <property type="project" value="TreeGrafter"/>
</dbReference>
<name>A0A840SHV3_9SPIR</name>
<dbReference type="RefSeq" id="WP_184652428.1">
    <property type="nucleotide sequence ID" value="NZ_JACHFR010000002.1"/>
</dbReference>
<evidence type="ECO:0000313" key="9">
    <source>
        <dbReference type="Proteomes" id="UP000593591"/>
    </source>
</evidence>
<dbReference type="SUPFAM" id="SSF53850">
    <property type="entry name" value="Periplasmic binding protein-like II"/>
    <property type="match status" value="1"/>
</dbReference>
<evidence type="ECO:0000313" key="7">
    <source>
        <dbReference type="EMBL" id="QOS41097.1"/>
    </source>
</evidence>
<dbReference type="Proteomes" id="UP000578697">
    <property type="component" value="Unassembled WGS sequence"/>
</dbReference>
<reference evidence="7 9" key="1">
    <citation type="submission" date="2018-08" db="EMBL/GenBank/DDBJ databases">
        <title>The first complete genome of Treponema rectale (CHPAT), a commensal spirochete of the bovine rectum.</title>
        <authorList>
            <person name="Staton G.J."/>
            <person name="Clegg S.R."/>
            <person name="Carter S.D."/>
            <person name="Radford A.D."/>
            <person name="Darby A."/>
            <person name="Hall N."/>
            <person name="Birtles R.J."/>
            <person name="Evans N.J."/>
        </authorList>
    </citation>
    <scope>NUCLEOTIDE SEQUENCE [LARGE SCALE GENOMIC DNA]</scope>
    <source>
        <strain evidence="7 9">CHPA</strain>
    </source>
</reference>
<keyword evidence="4" id="KW-0732">Signal</keyword>
<evidence type="ECO:0000256" key="1">
    <source>
        <dbReference type="ARBA" id="ARBA00004196"/>
    </source>
</evidence>